<dbReference type="EMBL" id="BJFL01000031">
    <property type="protein sequence ID" value="GDY32918.1"/>
    <property type="molecule type" value="Genomic_DNA"/>
</dbReference>
<comment type="caution">
    <text evidence="2">The sequence shown here is derived from an EMBL/GenBank/DDBJ whole genome shotgun (WGS) entry which is preliminary data.</text>
</comment>
<protein>
    <recommendedName>
        <fullName evidence="1">LytR/CpsA/Psr regulator C-terminal domain-containing protein</fullName>
    </recommendedName>
</protein>
<name>A0A4D4JE47_9PSEU</name>
<dbReference type="InterPro" id="IPR027381">
    <property type="entry name" value="LytR/CpsA/Psr_C"/>
</dbReference>
<dbReference type="Pfam" id="PF13399">
    <property type="entry name" value="LytR_C"/>
    <property type="match status" value="1"/>
</dbReference>
<dbReference type="Proteomes" id="UP000298860">
    <property type="component" value="Unassembled WGS sequence"/>
</dbReference>
<dbReference type="NCBIfam" id="NF035953">
    <property type="entry name" value="integrity_Cei"/>
    <property type="match status" value="1"/>
</dbReference>
<proteinExistence type="predicted"/>
<evidence type="ECO:0000313" key="3">
    <source>
        <dbReference type="Proteomes" id="UP000298860"/>
    </source>
</evidence>
<evidence type="ECO:0000313" key="2">
    <source>
        <dbReference type="EMBL" id="GDY32918.1"/>
    </source>
</evidence>
<gene>
    <name evidence="2" type="ORF">GTS_45510</name>
</gene>
<organism evidence="2 3">
    <name type="scientific">Gandjariella thermophila</name>
    <dbReference type="NCBI Taxonomy" id="1931992"/>
    <lineage>
        <taxon>Bacteria</taxon>
        <taxon>Bacillati</taxon>
        <taxon>Actinomycetota</taxon>
        <taxon>Actinomycetes</taxon>
        <taxon>Pseudonocardiales</taxon>
        <taxon>Pseudonocardiaceae</taxon>
        <taxon>Gandjariella</taxon>
    </lineage>
</organism>
<dbReference type="AlphaFoldDB" id="A0A4D4JE47"/>
<reference evidence="3" key="1">
    <citation type="submission" date="2019-04" db="EMBL/GenBank/DDBJ databases">
        <title>Draft genome sequence of Pseudonocardiaceae bacterium SL3-2-4.</title>
        <authorList>
            <person name="Ningsih F."/>
            <person name="Yokota A."/>
            <person name="Sakai Y."/>
            <person name="Nanatani K."/>
            <person name="Yabe S."/>
            <person name="Oetari A."/>
            <person name="Sjamsuridzal W."/>
        </authorList>
    </citation>
    <scope>NUCLEOTIDE SEQUENCE [LARGE SCALE GENOMIC DNA]</scope>
    <source>
        <strain evidence="3">SL3-2-4</strain>
    </source>
</reference>
<feature type="domain" description="LytR/CpsA/Psr regulator C-terminal" evidence="1">
    <location>
        <begin position="72"/>
        <end position="162"/>
    </location>
</feature>
<evidence type="ECO:0000259" key="1">
    <source>
        <dbReference type="Pfam" id="PF13399"/>
    </source>
</evidence>
<sequence length="214" mass="22959">MSRYRRRRPYPALIVLLVLGVTTIVVWSKVVHGVADVDTATRCNPPHTSGPGLGQVLPHDALDRTTPMPAAQARVRVLNASSQRGQATRLAESLQEFGFPQAADPDNDPLYPDGDLSCRGQLRFGANGAGAARTLSLLAPCFELVRDNRQDATVDMVVGKKFDQLLPNDSARKALDQLAAWHAQQPDQHGGQQAQGGQPAIDPALLAAARDAEC</sequence>
<keyword evidence="3" id="KW-1185">Reference proteome</keyword>
<accession>A0A4D4JE47</accession>